<feature type="transmembrane region" description="Helical" evidence="2">
    <location>
        <begin position="267"/>
        <end position="288"/>
    </location>
</feature>
<dbReference type="RefSeq" id="WP_144013777.1">
    <property type="nucleotide sequence ID" value="NZ_VKDK01000017.1"/>
</dbReference>
<feature type="compositionally biased region" description="Basic and acidic residues" evidence="1">
    <location>
        <begin position="75"/>
        <end position="84"/>
    </location>
</feature>
<dbReference type="EMBL" id="VKDK01000017">
    <property type="protein sequence ID" value="TRX60332.1"/>
    <property type="molecule type" value="Genomic_DNA"/>
</dbReference>
<evidence type="ECO:0000313" key="3">
    <source>
        <dbReference type="EMBL" id="TRX60332.1"/>
    </source>
</evidence>
<accession>A0A553FSV5</accession>
<gene>
    <name evidence="3" type="ORF">FNY97_09735</name>
</gene>
<keyword evidence="2" id="KW-0472">Membrane</keyword>
<evidence type="ECO:0000313" key="4">
    <source>
        <dbReference type="Proteomes" id="UP000320443"/>
    </source>
</evidence>
<keyword evidence="2" id="KW-1133">Transmembrane helix</keyword>
<organism evidence="3 4">
    <name type="scientific">Corynebacterium hiratae</name>
    <dbReference type="NCBI Taxonomy" id="3139423"/>
    <lineage>
        <taxon>Bacteria</taxon>
        <taxon>Bacillati</taxon>
        <taxon>Actinomycetota</taxon>
        <taxon>Actinomycetes</taxon>
        <taxon>Mycobacteriales</taxon>
        <taxon>Corynebacteriaceae</taxon>
        <taxon>Corynebacterium</taxon>
    </lineage>
</organism>
<feature type="compositionally biased region" description="Basic and acidic residues" evidence="1">
    <location>
        <begin position="49"/>
        <end position="60"/>
    </location>
</feature>
<protein>
    <submittedName>
        <fullName evidence="3">Uncharacterized protein</fullName>
    </submittedName>
</protein>
<keyword evidence="2" id="KW-0812">Transmembrane</keyword>
<dbReference type="AlphaFoldDB" id="A0A553FSV5"/>
<feature type="compositionally biased region" description="Basic and acidic residues" evidence="1">
    <location>
        <begin position="109"/>
        <end position="166"/>
    </location>
</feature>
<proteinExistence type="predicted"/>
<dbReference type="Proteomes" id="UP000320443">
    <property type="component" value="Unassembled WGS sequence"/>
</dbReference>
<feature type="transmembrane region" description="Helical" evidence="2">
    <location>
        <begin position="208"/>
        <end position="228"/>
    </location>
</feature>
<sequence length="289" mass="31652">MADKKQLTVAELLARNAKNRPGEEKTPRRRRRSLDEGGISVAELTGNLEKVKATPAEAKHSSVSIDETAPVIPAPKKEQKEQPKQETPQQEESKKKADKPQAAAVPVEKPAESETKRSQPSDEDTRVIQKVKDEPKKKAETKQTEAKAEPKVEEKTDDKAETKVADKIAPQAAEATEDDTFTTGELEAVDQDLEEYDEDYHDEEEGKLNPFAVVLLALVGIVLGAIVFKGFEILWDRFDRLVVVVLGVVVTGVIVGIVHALRTSRDGLSMFLAAVAGLVLTFGPLLVVM</sequence>
<feature type="transmembrane region" description="Helical" evidence="2">
    <location>
        <begin position="240"/>
        <end position="261"/>
    </location>
</feature>
<feature type="region of interest" description="Disordered" evidence="1">
    <location>
        <begin position="13"/>
        <end position="182"/>
    </location>
</feature>
<reference evidence="3 4" key="1">
    <citation type="submission" date="2019-07" db="EMBL/GenBank/DDBJ databases">
        <title>Draft genome of C. aurimucosum strain 2274.</title>
        <authorList>
            <person name="Pacheco L.G.C."/>
            <person name="Aguiar E.R.G.R."/>
            <person name="Santos C.S."/>
            <person name="Rocha D.J.P.G."/>
            <person name="Sant'Anna L.O."/>
            <person name="Mattos-Guaraldi A.L."/>
            <person name="Santos L.S."/>
        </authorList>
    </citation>
    <scope>NUCLEOTIDE SEQUENCE [LARGE SCALE GENOMIC DNA]</scope>
    <source>
        <strain evidence="3 4">2274</strain>
    </source>
</reference>
<comment type="caution">
    <text evidence="3">The sequence shown here is derived from an EMBL/GenBank/DDBJ whole genome shotgun (WGS) entry which is preliminary data.</text>
</comment>
<evidence type="ECO:0000256" key="1">
    <source>
        <dbReference type="SAM" id="MobiDB-lite"/>
    </source>
</evidence>
<name>A0A553FSV5_9CORY</name>
<evidence type="ECO:0000256" key="2">
    <source>
        <dbReference type="SAM" id="Phobius"/>
    </source>
</evidence>
<keyword evidence="4" id="KW-1185">Reference proteome</keyword>